<evidence type="ECO:0000256" key="6">
    <source>
        <dbReference type="SAM" id="MobiDB-lite"/>
    </source>
</evidence>
<sequence>MIRILHLTYDFSFINFVINSFEENPNCVCEYITVTKEGSPPENIAQHDRLRSIAKQELSSEQFKQFAKSFDGILFHSLSLDFSKFLSNLETSATCIWLPWGADFYQTHPELKNNLLLPQTLKLDSRLKGIKRYNDKLKQILSVLGIRKNEYQHQEEALKKIKYIAPVISEDYELIKKHFQNTENASFLKFCYGNTNTFSEPKARITGNNILLGNSASPTNNHIEAIDFLSKTQLEDKLVITPLTYGNKNYANHIEEYGKHKLGKNFHALRRHMSLSDYITTIRSCSIYILNHRRQQALGNIYAMLYLGAKLLIRKDNPTFTFLQKAGIVFDELDTDPSKPISPLSTSSATHNRQTLDRMISPEKTKENTQNIVNAIKSNSTKQHA</sequence>
<dbReference type="AlphaFoldDB" id="A0A927FD19"/>
<name>A0A927FD19_9BACT</name>
<keyword evidence="8" id="KW-1185">Reference proteome</keyword>
<comment type="caution">
    <text evidence="7">The sequence shown here is derived from an EMBL/GenBank/DDBJ whole genome shotgun (WGS) entry which is preliminary data.</text>
</comment>
<dbReference type="InterPro" id="IPR009993">
    <property type="entry name" value="WecF"/>
</dbReference>
<evidence type="ECO:0000313" key="7">
    <source>
        <dbReference type="EMBL" id="MBD5781460.1"/>
    </source>
</evidence>
<organism evidence="7 8">
    <name type="scientific">Pelagicoccus enzymogenes</name>
    <dbReference type="NCBI Taxonomy" id="2773457"/>
    <lineage>
        <taxon>Bacteria</taxon>
        <taxon>Pseudomonadati</taxon>
        <taxon>Verrucomicrobiota</taxon>
        <taxon>Opitutia</taxon>
        <taxon>Puniceicoccales</taxon>
        <taxon>Pelagicoccaceae</taxon>
        <taxon>Pelagicoccus</taxon>
    </lineage>
</organism>
<keyword evidence="1" id="KW-1003">Cell membrane</keyword>
<feature type="compositionally biased region" description="Polar residues" evidence="6">
    <location>
        <begin position="368"/>
        <end position="385"/>
    </location>
</feature>
<evidence type="ECO:0000256" key="2">
    <source>
        <dbReference type="ARBA" id="ARBA00022519"/>
    </source>
</evidence>
<dbReference type="EC" id="2.4.1.325" evidence="7"/>
<protein>
    <submittedName>
        <fullName evidence="7">TDP-N-acetylfucosamine:lipid II N-acetylfucosaminyltransferase</fullName>
        <ecNumber evidence="7">2.4.1.325</ecNumber>
    </submittedName>
</protein>
<evidence type="ECO:0000256" key="4">
    <source>
        <dbReference type="ARBA" id="ARBA00022679"/>
    </source>
</evidence>
<evidence type="ECO:0000313" key="8">
    <source>
        <dbReference type="Proteomes" id="UP000622317"/>
    </source>
</evidence>
<feature type="region of interest" description="Disordered" evidence="6">
    <location>
        <begin position="340"/>
        <end position="385"/>
    </location>
</feature>
<keyword evidence="5" id="KW-0472">Membrane</keyword>
<dbReference type="GO" id="GO:0009246">
    <property type="term" value="P:enterobacterial common antigen biosynthetic process"/>
    <property type="evidence" value="ECO:0007669"/>
    <property type="project" value="InterPro"/>
</dbReference>
<keyword evidence="3 7" id="KW-0328">Glycosyltransferase</keyword>
<feature type="compositionally biased region" description="Polar residues" evidence="6">
    <location>
        <begin position="343"/>
        <end position="353"/>
    </location>
</feature>
<evidence type="ECO:0000256" key="3">
    <source>
        <dbReference type="ARBA" id="ARBA00022676"/>
    </source>
</evidence>
<keyword evidence="4 7" id="KW-0808">Transferase</keyword>
<gene>
    <name evidence="7" type="ORF">IEN85_18310</name>
</gene>
<accession>A0A927FD19</accession>
<dbReference type="GO" id="GO:0102031">
    <property type="term" value="F:4-acetamido-4,6-dideoxy-D-galactose transferase activity"/>
    <property type="evidence" value="ECO:0007669"/>
    <property type="project" value="UniProtKB-EC"/>
</dbReference>
<dbReference type="Pfam" id="PF07429">
    <property type="entry name" value="Glyco_transf_56"/>
    <property type="match status" value="1"/>
</dbReference>
<dbReference type="GO" id="GO:0008417">
    <property type="term" value="F:fucosyltransferase activity"/>
    <property type="evidence" value="ECO:0007669"/>
    <property type="project" value="InterPro"/>
</dbReference>
<evidence type="ECO:0000256" key="1">
    <source>
        <dbReference type="ARBA" id="ARBA00022475"/>
    </source>
</evidence>
<reference evidence="7" key="1">
    <citation type="submission" date="2020-09" db="EMBL/GenBank/DDBJ databases">
        <title>Pelagicoccus enzymogenes sp. nov. with an EPS production, isolated from marine sediment.</title>
        <authorList>
            <person name="Feng X."/>
        </authorList>
    </citation>
    <scope>NUCLEOTIDE SEQUENCE</scope>
    <source>
        <strain evidence="7">NFK12</strain>
    </source>
</reference>
<evidence type="ECO:0000256" key="5">
    <source>
        <dbReference type="ARBA" id="ARBA00023136"/>
    </source>
</evidence>
<keyword evidence="2" id="KW-0997">Cell inner membrane</keyword>
<dbReference type="EMBL" id="JACYFG010000042">
    <property type="protein sequence ID" value="MBD5781460.1"/>
    <property type="molecule type" value="Genomic_DNA"/>
</dbReference>
<dbReference type="RefSeq" id="WP_191618560.1">
    <property type="nucleotide sequence ID" value="NZ_JACYFG010000042.1"/>
</dbReference>
<dbReference type="Proteomes" id="UP000622317">
    <property type="component" value="Unassembled WGS sequence"/>
</dbReference>
<proteinExistence type="predicted"/>
<feature type="compositionally biased region" description="Basic and acidic residues" evidence="6">
    <location>
        <begin position="354"/>
        <end position="367"/>
    </location>
</feature>